<name>A0A9P4NZ59_9PEZI</name>
<accession>A0A9P4NZ59</accession>
<dbReference type="EMBL" id="MU007018">
    <property type="protein sequence ID" value="KAF2434023.1"/>
    <property type="molecule type" value="Genomic_DNA"/>
</dbReference>
<dbReference type="Proteomes" id="UP000800235">
    <property type="component" value="Unassembled WGS sequence"/>
</dbReference>
<proteinExistence type="predicted"/>
<keyword evidence="2" id="KW-1185">Reference proteome</keyword>
<gene>
    <name evidence="1" type="ORF">EJ08DRAFT_21279</name>
</gene>
<organism evidence="1 2">
    <name type="scientific">Tothia fuscella</name>
    <dbReference type="NCBI Taxonomy" id="1048955"/>
    <lineage>
        <taxon>Eukaryota</taxon>
        <taxon>Fungi</taxon>
        <taxon>Dikarya</taxon>
        <taxon>Ascomycota</taxon>
        <taxon>Pezizomycotina</taxon>
        <taxon>Dothideomycetes</taxon>
        <taxon>Pleosporomycetidae</taxon>
        <taxon>Venturiales</taxon>
        <taxon>Cylindrosympodiaceae</taxon>
        <taxon>Tothia</taxon>
    </lineage>
</organism>
<sequence length="242" mass="27982">MPPTTPSKPNPSTGPSRSVVSTCFLLKLPQELHDMIHEEAPFNRPESIDITQPTSLLRVNKQIHAEVKPILLKLITSSKVELEFYEVVPDHARFFLKSCPYLAIKTDFSHHFTFLTERTDWQRLDLCILRPWNSISDGQNPRPSKCERDFEIAMVNLSDINDAQSVRVRLPLDAPSDMVRGDVMAILSRLARQDFNYLETFLEFVMMGHWNTSEFVRRRIMSKIKRCSAFTDEMVKAEMGRI</sequence>
<reference evidence="1" key="1">
    <citation type="journal article" date="2020" name="Stud. Mycol.">
        <title>101 Dothideomycetes genomes: a test case for predicting lifestyles and emergence of pathogens.</title>
        <authorList>
            <person name="Haridas S."/>
            <person name="Albert R."/>
            <person name="Binder M."/>
            <person name="Bloem J."/>
            <person name="Labutti K."/>
            <person name="Salamov A."/>
            <person name="Andreopoulos B."/>
            <person name="Baker S."/>
            <person name="Barry K."/>
            <person name="Bills G."/>
            <person name="Bluhm B."/>
            <person name="Cannon C."/>
            <person name="Castanera R."/>
            <person name="Culley D."/>
            <person name="Daum C."/>
            <person name="Ezra D."/>
            <person name="Gonzalez J."/>
            <person name="Henrissat B."/>
            <person name="Kuo A."/>
            <person name="Liang C."/>
            <person name="Lipzen A."/>
            <person name="Lutzoni F."/>
            <person name="Magnuson J."/>
            <person name="Mondo S."/>
            <person name="Nolan M."/>
            <person name="Ohm R."/>
            <person name="Pangilinan J."/>
            <person name="Park H.-J."/>
            <person name="Ramirez L."/>
            <person name="Alfaro M."/>
            <person name="Sun H."/>
            <person name="Tritt A."/>
            <person name="Yoshinaga Y."/>
            <person name="Zwiers L.-H."/>
            <person name="Turgeon B."/>
            <person name="Goodwin S."/>
            <person name="Spatafora J."/>
            <person name="Crous P."/>
            <person name="Grigoriev I."/>
        </authorList>
    </citation>
    <scope>NUCLEOTIDE SEQUENCE</scope>
    <source>
        <strain evidence="1">CBS 130266</strain>
    </source>
</reference>
<evidence type="ECO:0000313" key="2">
    <source>
        <dbReference type="Proteomes" id="UP000800235"/>
    </source>
</evidence>
<evidence type="ECO:0000313" key="1">
    <source>
        <dbReference type="EMBL" id="KAF2434023.1"/>
    </source>
</evidence>
<comment type="caution">
    <text evidence="1">The sequence shown here is derived from an EMBL/GenBank/DDBJ whole genome shotgun (WGS) entry which is preliminary data.</text>
</comment>
<protein>
    <recommendedName>
        <fullName evidence="3">F-box domain-containing protein</fullName>
    </recommendedName>
</protein>
<dbReference type="AlphaFoldDB" id="A0A9P4NZ59"/>
<evidence type="ECO:0008006" key="3">
    <source>
        <dbReference type="Google" id="ProtNLM"/>
    </source>
</evidence>